<dbReference type="PANTHER" id="PTHR35450:SF2">
    <property type="entry name" value="REVERSE TRANSCRIPTASE DOMAIN-CONTAINING PROTEIN"/>
    <property type="match status" value="1"/>
</dbReference>
<dbReference type="Proteomes" id="UP001159428">
    <property type="component" value="Unassembled WGS sequence"/>
</dbReference>
<gene>
    <name evidence="1" type="ORF">PMEA_00025391</name>
</gene>
<protein>
    <submittedName>
        <fullName evidence="1">Uncharacterized protein</fullName>
    </submittedName>
</protein>
<accession>A0AAU9XM65</accession>
<evidence type="ECO:0000313" key="2">
    <source>
        <dbReference type="Proteomes" id="UP001159428"/>
    </source>
</evidence>
<comment type="caution">
    <text evidence="1">The sequence shown here is derived from an EMBL/GenBank/DDBJ whole genome shotgun (WGS) entry which is preliminary data.</text>
</comment>
<reference evidence="1 2" key="1">
    <citation type="submission" date="2022-05" db="EMBL/GenBank/DDBJ databases">
        <authorList>
            <consortium name="Genoscope - CEA"/>
            <person name="William W."/>
        </authorList>
    </citation>
    <scope>NUCLEOTIDE SEQUENCE [LARGE SCALE GENOMIC DNA]</scope>
</reference>
<proteinExistence type="predicted"/>
<dbReference type="AlphaFoldDB" id="A0AAU9XM65"/>
<evidence type="ECO:0000313" key="1">
    <source>
        <dbReference type="EMBL" id="CAH3151740.1"/>
    </source>
</evidence>
<dbReference type="PANTHER" id="PTHR35450">
    <property type="entry name" value="REVERSE TRANSCRIPTASE DOMAIN-CONTAINING PROTEIN"/>
    <property type="match status" value="1"/>
</dbReference>
<organism evidence="1 2">
    <name type="scientific">Pocillopora meandrina</name>
    <dbReference type="NCBI Taxonomy" id="46732"/>
    <lineage>
        <taxon>Eukaryota</taxon>
        <taxon>Metazoa</taxon>
        <taxon>Cnidaria</taxon>
        <taxon>Anthozoa</taxon>
        <taxon>Hexacorallia</taxon>
        <taxon>Scleractinia</taxon>
        <taxon>Astrocoeniina</taxon>
        <taxon>Pocilloporidae</taxon>
        <taxon>Pocillopora</taxon>
    </lineage>
</organism>
<keyword evidence="2" id="KW-1185">Reference proteome</keyword>
<sequence>MHFVHYSFGIIDWKICELKKIDTKTRKLLNMHKMLHPKADVERLYISGKDGGRGLIDVEAAFKSVTIGLNHYLRHKEGQYPKQVLGHERYKAKNSIARNATNFKREITARYPRILEKPQADTVTTNKWLSSNLKGKTEGLLVAAQDRAVNARNYKKQVDSKCRMCSQYEETAEPYCTRM</sequence>
<dbReference type="EMBL" id="CALNXJ010000049">
    <property type="protein sequence ID" value="CAH3151740.1"/>
    <property type="molecule type" value="Genomic_DNA"/>
</dbReference>
<name>A0AAU9XM65_9CNID</name>